<keyword evidence="2" id="KW-0472">Membrane</keyword>
<dbReference type="PROSITE" id="PS50820">
    <property type="entry name" value="LCCL"/>
    <property type="match status" value="1"/>
</dbReference>
<feature type="transmembrane region" description="Helical" evidence="2">
    <location>
        <begin position="125"/>
        <end position="143"/>
    </location>
</feature>
<organism evidence="4 5">
    <name type="scientific">Alectoria fallacina</name>
    <dbReference type="NCBI Taxonomy" id="1903189"/>
    <lineage>
        <taxon>Eukaryota</taxon>
        <taxon>Fungi</taxon>
        <taxon>Dikarya</taxon>
        <taxon>Ascomycota</taxon>
        <taxon>Pezizomycotina</taxon>
        <taxon>Lecanoromycetes</taxon>
        <taxon>OSLEUM clade</taxon>
        <taxon>Lecanoromycetidae</taxon>
        <taxon>Lecanorales</taxon>
        <taxon>Lecanorineae</taxon>
        <taxon>Parmeliaceae</taxon>
        <taxon>Alectoria</taxon>
    </lineage>
</organism>
<keyword evidence="2" id="KW-0812">Transmembrane</keyword>
<dbReference type="InterPro" id="IPR051957">
    <property type="entry name" value="CRISP-LCCL_domain"/>
</dbReference>
<dbReference type="AlphaFoldDB" id="A0A8H3IQJ5"/>
<feature type="domain" description="LCCL" evidence="3">
    <location>
        <begin position="174"/>
        <end position="283"/>
    </location>
</feature>
<feature type="transmembrane region" description="Helical" evidence="2">
    <location>
        <begin position="434"/>
        <end position="453"/>
    </location>
</feature>
<dbReference type="Proteomes" id="UP000664203">
    <property type="component" value="Unassembled WGS sequence"/>
</dbReference>
<evidence type="ECO:0000313" key="5">
    <source>
        <dbReference type="Proteomes" id="UP000664203"/>
    </source>
</evidence>
<gene>
    <name evidence="4" type="ORF">ALECFALPRED_006943</name>
</gene>
<dbReference type="Gene3D" id="2.170.130.20">
    <property type="entry name" value="LCCL-like domain"/>
    <property type="match status" value="1"/>
</dbReference>
<accession>A0A8H3IQJ5</accession>
<feature type="region of interest" description="Disordered" evidence="1">
    <location>
        <begin position="1"/>
        <end position="50"/>
    </location>
</feature>
<feature type="transmembrane region" description="Helical" evidence="2">
    <location>
        <begin position="307"/>
        <end position="324"/>
    </location>
</feature>
<evidence type="ECO:0000259" key="3">
    <source>
        <dbReference type="PROSITE" id="PS50820"/>
    </source>
</evidence>
<comment type="caution">
    <text evidence="4">The sequence shown here is derived from an EMBL/GenBank/DDBJ whole genome shotgun (WGS) entry which is preliminary data.</text>
</comment>
<dbReference type="InterPro" id="IPR004043">
    <property type="entry name" value="LCCL"/>
</dbReference>
<protein>
    <recommendedName>
        <fullName evidence="3">LCCL domain-containing protein</fullName>
    </recommendedName>
</protein>
<keyword evidence="5" id="KW-1185">Reference proteome</keyword>
<feature type="transmembrane region" description="Helical" evidence="2">
    <location>
        <begin position="359"/>
        <end position="378"/>
    </location>
</feature>
<feature type="transmembrane region" description="Helical" evidence="2">
    <location>
        <begin position="465"/>
        <end position="487"/>
    </location>
</feature>
<reference evidence="4" key="1">
    <citation type="submission" date="2021-03" db="EMBL/GenBank/DDBJ databases">
        <authorList>
            <person name="Tagirdzhanova G."/>
        </authorList>
    </citation>
    <scope>NUCLEOTIDE SEQUENCE</scope>
</reference>
<dbReference type="PANTHER" id="PTHR31331">
    <property type="entry name" value="LCCL DOMAIN PROTEIN (AFU_ORTHOLOGUE AFUA_5G08630)"/>
    <property type="match status" value="1"/>
</dbReference>
<feature type="transmembrane region" description="Helical" evidence="2">
    <location>
        <begin position="508"/>
        <end position="527"/>
    </location>
</feature>
<dbReference type="SUPFAM" id="SSF69848">
    <property type="entry name" value="LCCL domain"/>
    <property type="match status" value="1"/>
</dbReference>
<dbReference type="EMBL" id="CAJPDR010000450">
    <property type="protein sequence ID" value="CAF9936667.1"/>
    <property type="molecule type" value="Genomic_DNA"/>
</dbReference>
<dbReference type="PANTHER" id="PTHR31331:SF8">
    <property type="entry name" value="LCCL DOMAIN PROTEIN (AFU_ORTHOLOGUE AFUA_5G02970)"/>
    <property type="match status" value="1"/>
</dbReference>
<sequence length="642" mass="71254">MGPENHNDDAEAGALLDDQPSWHYEDRNDGPEASTPGGSDMHLQLGSSDAGDSQFPLPVWLRESSKSFHWRWVPVRVRQAARAAMAWSKGPDPPQIQKITPFFPWIQEAPARFIDKHLPKRRHKAALLGFFYFCWLLTFILVLNHSAQAGNIEGYGKPQPIWCGASFWNPGNSCGLNGNRCRPFDNATLSFRCPANCKAVKVLNPHAVGDQEINYQSYVIGGPIFAEENSTIPDTVYRGDSFICQAAIHSGLVGNDNGGCGVALLSGEQSNFTSTKRHGIRSIGFDSSFPKSFTFVSGLSSKCVRDLRWPLLAVTCGFTTILSLCTTSPPIFFCSIFTMLFFHVGLVSDPPNHSDYASLTSLIIGRFLPAAFVAFVIYRFSVKPQQTDLTASIERTILWLGGAWVGGLNNYTFDFIPIQRLTPHDLQVQAGAKLALVLVVLLIFAIALGQVWYLRLEGRFPRYLAIYSIFVAFLLLCVALPPLNLRIHHYVLALLLLPGTRPQTRPGLLYQGILVGLFINGVARWGFDSIMQTTVDLRGDGQLGSLLPDIIAPVLGSSNITFSWNRPPHPYDGVSVLVNDVERHRWYYGEGDASHTFNRNDEMEKQYFRFGYMSGSETGDFTKAGTWETEGGFKKMEPGPSR</sequence>
<dbReference type="InterPro" id="IPR036609">
    <property type="entry name" value="LCCL_sf"/>
</dbReference>
<dbReference type="SMART" id="SM00603">
    <property type="entry name" value="LCCL"/>
    <property type="match status" value="1"/>
</dbReference>
<evidence type="ECO:0000256" key="1">
    <source>
        <dbReference type="SAM" id="MobiDB-lite"/>
    </source>
</evidence>
<name>A0A8H3IQJ5_9LECA</name>
<evidence type="ECO:0000313" key="4">
    <source>
        <dbReference type="EMBL" id="CAF9936667.1"/>
    </source>
</evidence>
<dbReference type="Pfam" id="PF03815">
    <property type="entry name" value="LCCL"/>
    <property type="match status" value="1"/>
</dbReference>
<evidence type="ECO:0000256" key="2">
    <source>
        <dbReference type="SAM" id="Phobius"/>
    </source>
</evidence>
<proteinExistence type="predicted"/>
<dbReference type="OrthoDB" id="441660at2759"/>
<keyword evidence="2" id="KW-1133">Transmembrane helix</keyword>